<proteinExistence type="inferred from homology"/>
<dbReference type="Pfam" id="PF02133">
    <property type="entry name" value="Transp_cyt_pur"/>
    <property type="match status" value="1"/>
</dbReference>
<keyword evidence="3 6" id="KW-0812">Transmembrane</keyword>
<keyword evidence="5 6" id="KW-0472">Membrane</keyword>
<name>A0A074W4K1_AURM1</name>
<dbReference type="FunFam" id="1.10.4160.10:FF:000001">
    <property type="entry name" value="Uracil permease, putative"/>
    <property type="match status" value="1"/>
</dbReference>
<evidence type="ECO:0000256" key="6">
    <source>
        <dbReference type="SAM" id="Phobius"/>
    </source>
</evidence>
<dbReference type="PANTHER" id="PTHR30618:SF0">
    <property type="entry name" value="PURINE-URACIL PERMEASE NCS1"/>
    <property type="match status" value="1"/>
</dbReference>
<evidence type="ECO:0000256" key="5">
    <source>
        <dbReference type="ARBA" id="ARBA00023136"/>
    </source>
</evidence>
<dbReference type="RefSeq" id="XP_040883502.1">
    <property type="nucleotide sequence ID" value="XM_041027460.1"/>
</dbReference>
<dbReference type="CDD" id="cd11482">
    <property type="entry name" value="SLC-NCS1sbd_NRT1-like"/>
    <property type="match status" value="1"/>
</dbReference>
<feature type="transmembrane region" description="Helical" evidence="6">
    <location>
        <begin position="129"/>
        <end position="151"/>
    </location>
</feature>
<dbReference type="EMBL" id="KL584825">
    <property type="protein sequence ID" value="KEQ66479.1"/>
    <property type="molecule type" value="Genomic_DNA"/>
</dbReference>
<evidence type="ECO:0000256" key="2">
    <source>
        <dbReference type="ARBA" id="ARBA00008974"/>
    </source>
</evidence>
<feature type="transmembrane region" description="Helical" evidence="6">
    <location>
        <begin position="92"/>
        <end position="109"/>
    </location>
</feature>
<dbReference type="HOGENOM" id="CLU_021555_4_1_1"/>
<reference evidence="7 8" key="1">
    <citation type="journal article" date="2014" name="BMC Genomics">
        <title>Genome sequencing of four Aureobasidium pullulans varieties: biotechnological potential, stress tolerance, and description of new species.</title>
        <authorList>
            <person name="Gostin Ar C."/>
            <person name="Ohm R.A."/>
            <person name="Kogej T."/>
            <person name="Sonjak S."/>
            <person name="Turk M."/>
            <person name="Zajc J."/>
            <person name="Zalar P."/>
            <person name="Grube M."/>
            <person name="Sun H."/>
            <person name="Han J."/>
            <person name="Sharma A."/>
            <person name="Chiniquy J."/>
            <person name="Ngan C.Y."/>
            <person name="Lipzen A."/>
            <person name="Barry K."/>
            <person name="Grigoriev I.V."/>
            <person name="Gunde-Cimerman N."/>
        </authorList>
    </citation>
    <scope>NUCLEOTIDE SEQUENCE [LARGE SCALE GENOMIC DNA]</scope>
    <source>
        <strain evidence="7 8">CBS 110374</strain>
    </source>
</reference>
<comment type="similarity">
    <text evidence="2">Belongs to the purine-cytosine permease (2.A.39) family.</text>
</comment>
<keyword evidence="4 6" id="KW-1133">Transmembrane helix</keyword>
<feature type="transmembrane region" description="Helical" evidence="6">
    <location>
        <begin position="217"/>
        <end position="238"/>
    </location>
</feature>
<feature type="transmembrane region" description="Helical" evidence="6">
    <location>
        <begin position="506"/>
        <end position="524"/>
    </location>
</feature>
<dbReference type="GeneID" id="63920833"/>
<dbReference type="AlphaFoldDB" id="A0A074W4K1"/>
<accession>A0A074W4K1</accession>
<dbReference type="GO" id="GO:0015205">
    <property type="term" value="F:nucleobase transmembrane transporter activity"/>
    <property type="evidence" value="ECO:0007669"/>
    <property type="project" value="TreeGrafter"/>
</dbReference>
<dbReference type="InterPro" id="IPR001248">
    <property type="entry name" value="Pur-cyt_permease"/>
</dbReference>
<feature type="transmembrane region" description="Helical" evidence="6">
    <location>
        <begin position="418"/>
        <end position="442"/>
    </location>
</feature>
<feature type="transmembrane region" description="Helical" evidence="6">
    <location>
        <begin position="158"/>
        <end position="176"/>
    </location>
</feature>
<feature type="transmembrane region" description="Helical" evidence="6">
    <location>
        <begin position="260"/>
        <end position="283"/>
    </location>
</feature>
<evidence type="ECO:0000256" key="4">
    <source>
        <dbReference type="ARBA" id="ARBA00022989"/>
    </source>
</evidence>
<protein>
    <submittedName>
        <fullName evidence="7">Uridine permease-like protein Fui1</fullName>
    </submittedName>
</protein>
<organism evidence="7 8">
    <name type="scientific">Aureobasidium melanogenum (strain CBS 110374)</name>
    <name type="common">Aureobasidium pullulans var. melanogenum</name>
    <dbReference type="NCBI Taxonomy" id="1043003"/>
    <lineage>
        <taxon>Eukaryota</taxon>
        <taxon>Fungi</taxon>
        <taxon>Dikarya</taxon>
        <taxon>Ascomycota</taxon>
        <taxon>Pezizomycotina</taxon>
        <taxon>Dothideomycetes</taxon>
        <taxon>Dothideomycetidae</taxon>
        <taxon>Dothideales</taxon>
        <taxon>Saccotheciaceae</taxon>
        <taxon>Aureobasidium</taxon>
    </lineage>
</organism>
<comment type="subcellular location">
    <subcellularLocation>
        <location evidence="1">Membrane</location>
        <topology evidence="1">Multi-pass membrane protein</topology>
    </subcellularLocation>
</comment>
<feature type="transmembrane region" description="Helical" evidence="6">
    <location>
        <begin position="349"/>
        <end position="370"/>
    </location>
</feature>
<feature type="transmembrane region" description="Helical" evidence="6">
    <location>
        <begin position="391"/>
        <end position="412"/>
    </location>
</feature>
<feature type="transmembrane region" description="Helical" evidence="6">
    <location>
        <begin position="188"/>
        <end position="210"/>
    </location>
</feature>
<dbReference type="Proteomes" id="UP000030672">
    <property type="component" value="Unassembled WGS sequence"/>
</dbReference>
<dbReference type="PANTHER" id="PTHR30618">
    <property type="entry name" value="NCS1 FAMILY PURINE/PYRIMIDINE TRANSPORTER"/>
    <property type="match status" value="1"/>
</dbReference>
<dbReference type="Gene3D" id="1.10.4160.10">
    <property type="entry name" value="Hydantoin permease"/>
    <property type="match status" value="1"/>
</dbReference>
<evidence type="ECO:0000313" key="7">
    <source>
        <dbReference type="EMBL" id="KEQ66479.1"/>
    </source>
</evidence>
<evidence type="ECO:0000256" key="1">
    <source>
        <dbReference type="ARBA" id="ARBA00004141"/>
    </source>
</evidence>
<evidence type="ECO:0000256" key="3">
    <source>
        <dbReference type="ARBA" id="ARBA00022692"/>
    </source>
</evidence>
<feature type="transmembrane region" description="Helical" evidence="6">
    <location>
        <begin position="304"/>
        <end position="329"/>
    </location>
</feature>
<keyword evidence="8" id="KW-1185">Reference proteome</keyword>
<feature type="transmembrane region" description="Helical" evidence="6">
    <location>
        <begin position="462"/>
        <end position="486"/>
    </location>
</feature>
<dbReference type="InterPro" id="IPR045225">
    <property type="entry name" value="Uracil/uridine/allantoin_perm"/>
</dbReference>
<evidence type="ECO:0000313" key="8">
    <source>
        <dbReference type="Proteomes" id="UP000030672"/>
    </source>
</evidence>
<sequence length="576" mass="63331">MTVKFSPQAVFPSKETIRKRCTSLEAWALPKQESTIAPEDVWTNKDMDPVPIADQTWGMWTWIAYWATDVINLGTWETASSIIQVGLTWRDAIPIMVVGCFCVAVPVVLNGAMGAQLHVPFSVIVRSGFGYYFAYFCIASRCILAMFWLGIQSANGALAMQIMIMAIWPSFASYDWNGRNNTLPESGGISTAGMIAYFVFWIIQLPMLLIPPTQLRYLFIVKMIAAPVTAIATLGYMVHKAGGSGAIFSQPGTVTGEAKAYLWLSCMSSVTGVWATLAVNVADFSRYAKARPDGKPNHAQYVQLPALPILFTLCGVLGVITTSASKVVYGEFYWNPLNIVEQWLKNGHAGRAAAFFAALSWFIAQVGTNITGNSISAANDLCVMAPKYINIRRGCIIAAVVSCWVMVPWKILKNAQTFLAFMSGYSVFLAPMAGIMAADYWLVKRRHIDLPALYDPHGRYRYIYGINWQGLVAFLIAVCPNLPGLANSINASDISAGAKHLYSFDWLYGFVSSIFVYTVLSKVFPAKESLIPRSIYSLEVLEGEDMSTDRSIEGESKNVFEMKGGNVDATDLGKVL</sequence>
<gene>
    <name evidence="7" type="ORF">M437DRAFT_80968</name>
</gene>
<dbReference type="GO" id="GO:0005886">
    <property type="term" value="C:plasma membrane"/>
    <property type="evidence" value="ECO:0007669"/>
    <property type="project" value="TreeGrafter"/>
</dbReference>